<accession>A0A835B710</accession>
<organism evidence="1 2">
    <name type="scientific">Digitaria exilis</name>
    <dbReference type="NCBI Taxonomy" id="1010633"/>
    <lineage>
        <taxon>Eukaryota</taxon>
        <taxon>Viridiplantae</taxon>
        <taxon>Streptophyta</taxon>
        <taxon>Embryophyta</taxon>
        <taxon>Tracheophyta</taxon>
        <taxon>Spermatophyta</taxon>
        <taxon>Magnoliopsida</taxon>
        <taxon>Liliopsida</taxon>
        <taxon>Poales</taxon>
        <taxon>Poaceae</taxon>
        <taxon>PACMAD clade</taxon>
        <taxon>Panicoideae</taxon>
        <taxon>Panicodae</taxon>
        <taxon>Paniceae</taxon>
        <taxon>Anthephorinae</taxon>
        <taxon>Digitaria</taxon>
    </lineage>
</organism>
<comment type="caution">
    <text evidence="1">The sequence shown here is derived from an EMBL/GenBank/DDBJ whole genome shotgun (WGS) entry which is preliminary data.</text>
</comment>
<gene>
    <name evidence="1" type="ORF">HU200_041763</name>
</gene>
<dbReference type="AlphaFoldDB" id="A0A835B710"/>
<evidence type="ECO:0000313" key="2">
    <source>
        <dbReference type="Proteomes" id="UP000636709"/>
    </source>
</evidence>
<sequence length="96" mass="10873">MDVTLSIWPIREVPRSPRMPSMCFDVAAKSIPTDAVNVATEEGNCNSVKVEDNTDTWEEMHIKVVVHLKMLLGHIDHLPRVLMNVHVNVLLELCQN</sequence>
<proteinExistence type="predicted"/>
<dbReference type="EMBL" id="JACEFO010002013">
    <property type="protein sequence ID" value="KAF8689588.1"/>
    <property type="molecule type" value="Genomic_DNA"/>
</dbReference>
<name>A0A835B710_9POAL</name>
<keyword evidence="2" id="KW-1185">Reference proteome</keyword>
<protein>
    <submittedName>
        <fullName evidence="1">Uncharacterized protein</fullName>
    </submittedName>
</protein>
<reference evidence="1" key="1">
    <citation type="submission" date="2020-07" db="EMBL/GenBank/DDBJ databases">
        <title>Genome sequence and genetic diversity analysis of an under-domesticated orphan crop, white fonio (Digitaria exilis).</title>
        <authorList>
            <person name="Bennetzen J.L."/>
            <person name="Chen S."/>
            <person name="Ma X."/>
            <person name="Wang X."/>
            <person name="Yssel A.E.J."/>
            <person name="Chaluvadi S.R."/>
            <person name="Johnson M."/>
            <person name="Gangashetty P."/>
            <person name="Hamidou F."/>
            <person name="Sanogo M.D."/>
            <person name="Zwaenepoel A."/>
            <person name="Wallace J."/>
            <person name="Van De Peer Y."/>
            <person name="Van Deynze A."/>
        </authorList>
    </citation>
    <scope>NUCLEOTIDE SEQUENCE</scope>
    <source>
        <tissue evidence="1">Leaves</tissue>
    </source>
</reference>
<dbReference type="Proteomes" id="UP000636709">
    <property type="component" value="Unassembled WGS sequence"/>
</dbReference>
<evidence type="ECO:0000313" key="1">
    <source>
        <dbReference type="EMBL" id="KAF8689588.1"/>
    </source>
</evidence>